<dbReference type="PANTHER" id="PTHR31376:SF97">
    <property type="entry name" value="PURINE PERMEASE-RELATED"/>
    <property type="match status" value="1"/>
</dbReference>
<name>J3MBY8_ORYBR</name>
<keyword evidence="4 7" id="KW-0812">Transmembrane</keyword>
<dbReference type="eggNOG" id="ENOG502SHKQ">
    <property type="taxonomic scope" value="Eukaryota"/>
</dbReference>
<evidence type="ECO:0000256" key="1">
    <source>
        <dbReference type="ARBA" id="ARBA00004370"/>
    </source>
</evidence>
<dbReference type="Pfam" id="PF16913">
    <property type="entry name" value="PUNUT"/>
    <property type="match status" value="1"/>
</dbReference>
<dbReference type="HOGENOM" id="CLU_1055942_0_0_1"/>
<evidence type="ECO:0000256" key="7">
    <source>
        <dbReference type="SAM" id="Phobius"/>
    </source>
</evidence>
<dbReference type="STRING" id="4533.J3MBY8"/>
<sequence>MATTAAASASSAAMQETKAMPSNSIVHWECVTGDVLVIVAGHIQSLPCRPTRRWPAAPPLGLLHARWEPPLAVRHAPNLQLAALASAAPRVALPQPQAWDPNLLLRRLPRRSGCRAWWVLHQDVLRVRAGFAGAAAVHVPIVGDAARLHRNHRFTAMFVFLFVGLRFTPFSANAVVLLTIGSTVLGSVLGLSFMKLAGHSSKAYWTGFCEAIAAAAHAGLVLPFVEVTKAKYDHRTSPAARVPLPSANMMQMQTVMGTTGTVVC</sequence>
<keyword evidence="6 7" id="KW-0472">Membrane</keyword>
<dbReference type="GO" id="GO:0015211">
    <property type="term" value="F:purine nucleoside transmembrane transporter activity"/>
    <property type="evidence" value="ECO:0007669"/>
    <property type="project" value="InterPro"/>
</dbReference>
<dbReference type="GO" id="GO:0005345">
    <property type="term" value="F:purine nucleobase transmembrane transporter activity"/>
    <property type="evidence" value="ECO:0007669"/>
    <property type="project" value="UniProtKB-ARBA"/>
</dbReference>
<evidence type="ECO:0000256" key="4">
    <source>
        <dbReference type="ARBA" id="ARBA00022692"/>
    </source>
</evidence>
<organism evidence="8">
    <name type="scientific">Oryza brachyantha</name>
    <name type="common">malo sina</name>
    <dbReference type="NCBI Taxonomy" id="4533"/>
    <lineage>
        <taxon>Eukaryota</taxon>
        <taxon>Viridiplantae</taxon>
        <taxon>Streptophyta</taxon>
        <taxon>Embryophyta</taxon>
        <taxon>Tracheophyta</taxon>
        <taxon>Spermatophyta</taxon>
        <taxon>Magnoliopsida</taxon>
        <taxon>Liliopsida</taxon>
        <taxon>Poales</taxon>
        <taxon>Poaceae</taxon>
        <taxon>BOP clade</taxon>
        <taxon>Oryzoideae</taxon>
        <taxon>Oryzeae</taxon>
        <taxon>Oryzinae</taxon>
        <taxon>Oryza</taxon>
    </lineage>
</organism>
<dbReference type="InterPro" id="IPR030182">
    <property type="entry name" value="PUP_plant"/>
</dbReference>
<evidence type="ECO:0000313" key="8">
    <source>
        <dbReference type="EnsemblPlants" id="OB06G15320.1"/>
    </source>
</evidence>
<feature type="transmembrane region" description="Helical" evidence="7">
    <location>
        <begin position="204"/>
        <end position="225"/>
    </location>
</feature>
<evidence type="ECO:0000256" key="6">
    <source>
        <dbReference type="ARBA" id="ARBA00023136"/>
    </source>
</evidence>
<dbReference type="Proteomes" id="UP000006038">
    <property type="component" value="Chromosome 6"/>
</dbReference>
<protein>
    <submittedName>
        <fullName evidence="8">Uncharacterized protein</fullName>
    </submittedName>
</protein>
<keyword evidence="3" id="KW-0813">Transport</keyword>
<dbReference type="EnsemblPlants" id="OB06G15320.1">
    <property type="protein sequence ID" value="OB06G15320.1"/>
    <property type="gene ID" value="OB06G15320"/>
</dbReference>
<evidence type="ECO:0000256" key="5">
    <source>
        <dbReference type="ARBA" id="ARBA00022989"/>
    </source>
</evidence>
<evidence type="ECO:0000313" key="9">
    <source>
        <dbReference type="Proteomes" id="UP000006038"/>
    </source>
</evidence>
<reference evidence="8" key="2">
    <citation type="submission" date="2013-04" db="UniProtKB">
        <authorList>
            <consortium name="EnsemblPlants"/>
        </authorList>
    </citation>
    <scope>IDENTIFICATION</scope>
</reference>
<comment type="subcellular location">
    <subcellularLocation>
        <location evidence="1">Membrane</location>
    </subcellularLocation>
</comment>
<feature type="transmembrane region" description="Helical" evidence="7">
    <location>
        <begin position="157"/>
        <end position="184"/>
    </location>
</feature>
<dbReference type="AlphaFoldDB" id="J3MBY8"/>
<dbReference type="PANTHER" id="PTHR31376">
    <property type="entry name" value="OS09G0467300 PROTEIN-RELATED"/>
    <property type="match status" value="1"/>
</dbReference>
<accession>J3MBY8</accession>
<comment type="similarity">
    <text evidence="2">Belongs to the purine permeases (TC 2.A.7.14) family.</text>
</comment>
<proteinExistence type="inferred from homology"/>
<evidence type="ECO:0000256" key="2">
    <source>
        <dbReference type="ARBA" id="ARBA00006213"/>
    </source>
</evidence>
<dbReference type="Gramene" id="OB06G15320.1">
    <property type="protein sequence ID" value="OB06G15320.1"/>
    <property type="gene ID" value="OB06G15320"/>
</dbReference>
<keyword evidence="9" id="KW-1185">Reference proteome</keyword>
<keyword evidence="5 7" id="KW-1133">Transmembrane helix</keyword>
<dbReference type="GO" id="GO:0016020">
    <property type="term" value="C:membrane"/>
    <property type="evidence" value="ECO:0007669"/>
    <property type="project" value="UniProtKB-SubCell"/>
</dbReference>
<evidence type="ECO:0000256" key="3">
    <source>
        <dbReference type="ARBA" id="ARBA00022448"/>
    </source>
</evidence>
<reference evidence="8" key="1">
    <citation type="journal article" date="2013" name="Nat. Commun.">
        <title>Whole-genome sequencing of Oryza brachyantha reveals mechanisms underlying Oryza genome evolution.</title>
        <authorList>
            <person name="Chen J."/>
            <person name="Huang Q."/>
            <person name="Gao D."/>
            <person name="Wang J."/>
            <person name="Lang Y."/>
            <person name="Liu T."/>
            <person name="Li B."/>
            <person name="Bai Z."/>
            <person name="Luis Goicoechea J."/>
            <person name="Liang C."/>
            <person name="Chen C."/>
            <person name="Zhang W."/>
            <person name="Sun S."/>
            <person name="Liao Y."/>
            <person name="Zhang X."/>
            <person name="Yang L."/>
            <person name="Song C."/>
            <person name="Wang M."/>
            <person name="Shi J."/>
            <person name="Liu G."/>
            <person name="Liu J."/>
            <person name="Zhou H."/>
            <person name="Zhou W."/>
            <person name="Yu Q."/>
            <person name="An N."/>
            <person name="Chen Y."/>
            <person name="Cai Q."/>
            <person name="Wang B."/>
            <person name="Liu B."/>
            <person name="Min J."/>
            <person name="Huang Y."/>
            <person name="Wu H."/>
            <person name="Li Z."/>
            <person name="Zhang Y."/>
            <person name="Yin Y."/>
            <person name="Song W."/>
            <person name="Jiang J."/>
            <person name="Jackson S.A."/>
            <person name="Wing R.A."/>
            <person name="Wang J."/>
            <person name="Chen M."/>
        </authorList>
    </citation>
    <scope>NUCLEOTIDE SEQUENCE [LARGE SCALE GENOMIC DNA]</scope>
    <source>
        <strain evidence="8">cv. IRGC 101232</strain>
    </source>
</reference>